<feature type="region of interest" description="Disordered" evidence="1">
    <location>
        <begin position="616"/>
        <end position="671"/>
    </location>
</feature>
<feature type="compositionally biased region" description="Low complexity" evidence="1">
    <location>
        <begin position="93"/>
        <end position="112"/>
    </location>
</feature>
<evidence type="ECO:0000256" key="1">
    <source>
        <dbReference type="SAM" id="MobiDB-lite"/>
    </source>
</evidence>
<gene>
    <name evidence="3" type="ORF">GGR33_002825</name>
</gene>
<protein>
    <recommendedName>
        <fullName evidence="2">LysM domain-containing protein</fullName>
    </recommendedName>
</protein>
<sequence length="1084" mass="111746">MSDAASAPTASNDRRPAAPPSPPAPAQPSAKASETPSAPSFADSVKATGATPPAKPAPTPAASGAGPTPPAAPSAASGPAGFPTAPASPKPPGILQIPGLPGMPGLPSMPGPNDIANLGKTIEGAVKDPSSLLDPLKDSFGTAGAVVADPGAEIGKLNSDGDQVVMSGTLEGKLVVPIEGVPVGAKAQYGYNITVQQVGGAAPADPAQPGPNPAPAKPAQYDVTFDKNLLGGALVEGEVESKTLGGKTVGASAGVELNLRTVDSVTMRFDSKEDATRATQALERLAVSESVRDAASTATGGLSGGFPGSNPLAGDGSASGPSLPGGVGLPGIGVPGLNPLGPVMSKLGEVAADRLGPSAADTQFLRGHTTSFTQRLGGQARLKIGGKFDRLGLESRLDGNRDISRTIEMPRDGQPGKLTYTLSGDLQASTKEKLKAGAVDLGDDKSPVKLDYTPQNVMDHGAARGEVSLSWDVAPGAAFSTVSGRPVPETGLVDEGRLDRPDALSVKTELRYQTQGLADPSRTDQKRYTVEASVRNPRDNAGPAVGRLLDGDLEGAFRGMGDDFKVSTTTDTIKRDGVSQQHELGLAVGKKPEAIQAKVSVLGEVGRDDVIARSTREATGTQIADRLAGPGPAAPVPNDPPVTGSLPPEQLAVVPPDGVNVRTGPSTTAAEAGVLRHGTFVTATGQRRTDANGQEWVQVRGPDPAERPVEGWVDGAYLQAHPDGAMGPNGRIDPALEKQRYASRDLRPGDSLWDVAQREGVDFRDTVELNKDHLIEPGRVFAGDRVYLPGTGRPVEVAPAQPQQPPAAPPVAPAPQAPSVTSAPSGPTSQPSIPAGPGTTIVPGTPGAPAIPNAAPQPSRPDLGQVLRDYQVGDDAMTSWKPEFLGIGVPGIDAREVTKTEAAMLDHLSVPQLLDMKDIQEAAFSKADERFPPPTEHRAAFPAGAQGDQMFRQWAGNDGHNDAFRHAYWNARMTKQFGENFASAFTTAHEGAPGNPADREAMDLYNNGVGRRIAREHPDASDDELADLVQQAIGRGDMVVIDRSGNLAWSDQARYGEHGTADDAPAVGGHIPRPDPAAADSRPS</sequence>
<feature type="compositionally biased region" description="Pro residues" evidence="1">
    <location>
        <begin position="17"/>
        <end position="26"/>
    </location>
</feature>
<evidence type="ECO:0000313" key="3">
    <source>
        <dbReference type="EMBL" id="MBB3903316.1"/>
    </source>
</evidence>
<feature type="compositionally biased region" description="Low complexity" evidence="1">
    <location>
        <begin position="833"/>
        <end position="850"/>
    </location>
</feature>
<feature type="region of interest" description="Disordered" evidence="1">
    <location>
        <begin position="792"/>
        <end position="864"/>
    </location>
</feature>
<feature type="region of interest" description="Disordered" evidence="1">
    <location>
        <begin position="1"/>
        <end position="121"/>
    </location>
</feature>
<dbReference type="Pfam" id="PF22322">
    <property type="entry name" value="DUF6973"/>
    <property type="match status" value="1"/>
</dbReference>
<dbReference type="InterPro" id="IPR036779">
    <property type="entry name" value="LysM_dom_sf"/>
</dbReference>
<feature type="compositionally biased region" description="Pro residues" evidence="1">
    <location>
        <begin position="802"/>
        <end position="816"/>
    </location>
</feature>
<dbReference type="PROSITE" id="PS51782">
    <property type="entry name" value="LYSM"/>
    <property type="match status" value="1"/>
</dbReference>
<name>A0A7W6AMG1_9HYPH</name>
<comment type="caution">
    <text evidence="3">The sequence shown here is derived from an EMBL/GenBank/DDBJ whole genome shotgun (WGS) entry which is preliminary data.</text>
</comment>
<dbReference type="InterPro" id="IPR003646">
    <property type="entry name" value="SH3-like_bac-type"/>
</dbReference>
<feature type="compositionally biased region" description="Low complexity" evidence="1">
    <location>
        <begin position="311"/>
        <end position="322"/>
    </location>
</feature>
<evidence type="ECO:0000259" key="2">
    <source>
        <dbReference type="PROSITE" id="PS51782"/>
    </source>
</evidence>
<feature type="region of interest" description="Disordered" evidence="1">
    <location>
        <begin position="1054"/>
        <end position="1084"/>
    </location>
</feature>
<dbReference type="Gene3D" id="3.10.350.10">
    <property type="entry name" value="LysM domain"/>
    <property type="match status" value="1"/>
</dbReference>
<evidence type="ECO:0000313" key="4">
    <source>
        <dbReference type="Proteomes" id="UP000517759"/>
    </source>
</evidence>
<feature type="compositionally biased region" description="Low complexity" evidence="1">
    <location>
        <begin position="73"/>
        <end position="85"/>
    </location>
</feature>
<feature type="domain" description="LysM" evidence="2">
    <location>
        <begin position="742"/>
        <end position="788"/>
    </location>
</feature>
<feature type="region of interest" description="Disordered" evidence="1">
    <location>
        <begin position="296"/>
        <end position="324"/>
    </location>
</feature>
<reference evidence="3 4" key="1">
    <citation type="submission" date="2020-08" db="EMBL/GenBank/DDBJ databases">
        <title>Genomic Encyclopedia of Type Strains, Phase IV (KMG-IV): sequencing the most valuable type-strain genomes for metagenomic binning, comparative biology and taxonomic classification.</title>
        <authorList>
            <person name="Goeker M."/>
        </authorList>
    </citation>
    <scope>NUCLEOTIDE SEQUENCE [LARGE SCALE GENOMIC DNA]</scope>
    <source>
        <strain evidence="3 4">DSM 24105</strain>
    </source>
</reference>
<dbReference type="AlphaFoldDB" id="A0A7W6AMG1"/>
<proteinExistence type="predicted"/>
<dbReference type="Gene3D" id="2.30.30.40">
    <property type="entry name" value="SH3 Domains"/>
    <property type="match status" value="1"/>
</dbReference>
<dbReference type="Pfam" id="PF08239">
    <property type="entry name" value="SH3_3"/>
    <property type="match status" value="1"/>
</dbReference>
<dbReference type="CDD" id="cd00118">
    <property type="entry name" value="LysM"/>
    <property type="match status" value="1"/>
</dbReference>
<accession>A0A7W6AMG1</accession>
<organism evidence="3 4">
    <name type="scientific">Methylobacterium brachythecii</name>
    <dbReference type="NCBI Taxonomy" id="1176177"/>
    <lineage>
        <taxon>Bacteria</taxon>
        <taxon>Pseudomonadati</taxon>
        <taxon>Pseudomonadota</taxon>
        <taxon>Alphaproteobacteria</taxon>
        <taxon>Hyphomicrobiales</taxon>
        <taxon>Methylobacteriaceae</taxon>
        <taxon>Methylobacterium</taxon>
    </lineage>
</organism>
<dbReference type="EMBL" id="JACIDN010000005">
    <property type="protein sequence ID" value="MBB3903316.1"/>
    <property type="molecule type" value="Genomic_DNA"/>
</dbReference>
<dbReference type="InterPro" id="IPR054246">
    <property type="entry name" value="DUF6973"/>
</dbReference>
<dbReference type="RefSeq" id="WP_183506197.1">
    <property type="nucleotide sequence ID" value="NZ_BSPG01000056.1"/>
</dbReference>
<dbReference type="Proteomes" id="UP000517759">
    <property type="component" value="Unassembled WGS sequence"/>
</dbReference>
<dbReference type="InterPro" id="IPR018392">
    <property type="entry name" value="LysM"/>
</dbReference>